<organism evidence="1 2">
    <name type="scientific">Caballeronia glebae</name>
    <dbReference type="NCBI Taxonomy" id="1777143"/>
    <lineage>
        <taxon>Bacteria</taxon>
        <taxon>Pseudomonadati</taxon>
        <taxon>Pseudomonadota</taxon>
        <taxon>Betaproteobacteria</taxon>
        <taxon>Burkholderiales</taxon>
        <taxon>Burkholderiaceae</taxon>
        <taxon>Caballeronia</taxon>
    </lineage>
</organism>
<evidence type="ECO:0000313" key="2">
    <source>
        <dbReference type="Proteomes" id="UP000054596"/>
    </source>
</evidence>
<keyword evidence="2" id="KW-1185">Reference proteome</keyword>
<dbReference type="OrthoDB" id="9133649at2"/>
<proteinExistence type="predicted"/>
<dbReference type="Proteomes" id="UP000054596">
    <property type="component" value="Unassembled WGS sequence"/>
</dbReference>
<dbReference type="AlphaFoldDB" id="A0A158AR18"/>
<dbReference type="RefSeq" id="WP_086967964.1">
    <property type="nucleotide sequence ID" value="NZ_FCOJ02000017.1"/>
</dbReference>
<name>A0A158AR18_9BURK</name>
<dbReference type="STRING" id="1777143.AWB82_02806"/>
<reference evidence="1" key="1">
    <citation type="submission" date="2016-01" db="EMBL/GenBank/DDBJ databases">
        <authorList>
            <person name="Peeters C."/>
        </authorList>
    </citation>
    <scope>NUCLEOTIDE SEQUENCE [LARGE SCALE GENOMIC DNA]</scope>
    <source>
        <strain evidence="1">LMG 29325</strain>
    </source>
</reference>
<sequence length="74" mass="8349">MPHFLTQYWQALSAPAGRVRKRFTKDAAAQDAHAVIETTRAEQLEHISVYARAGYFNMGYTVDAFQLPGETPLH</sequence>
<dbReference type="EMBL" id="FCOJ02000017">
    <property type="protein sequence ID" value="SAK60252.1"/>
    <property type="molecule type" value="Genomic_DNA"/>
</dbReference>
<protein>
    <submittedName>
        <fullName evidence="1">Uncharacterized protein</fullName>
    </submittedName>
</protein>
<accession>A0A158AR18</accession>
<evidence type="ECO:0000313" key="1">
    <source>
        <dbReference type="EMBL" id="SAK60252.1"/>
    </source>
</evidence>
<comment type="caution">
    <text evidence="1">The sequence shown here is derived from an EMBL/GenBank/DDBJ whole genome shotgun (WGS) entry which is preliminary data.</text>
</comment>
<gene>
    <name evidence="1" type="ORF">AWB82_02806</name>
</gene>